<dbReference type="EMBL" id="CP061081">
    <property type="protein sequence ID" value="QNT06800.1"/>
    <property type="molecule type" value="Genomic_DNA"/>
</dbReference>
<dbReference type="Pfam" id="PF01547">
    <property type="entry name" value="SBP_bac_1"/>
    <property type="match status" value="1"/>
</dbReference>
<dbReference type="RefSeq" id="WP_111608418.1">
    <property type="nucleotide sequence ID" value="NZ_BMLJ01000004.1"/>
</dbReference>
<dbReference type="PANTHER" id="PTHR43649">
    <property type="entry name" value="ARABINOSE-BINDING PROTEIN-RELATED"/>
    <property type="match status" value="1"/>
</dbReference>
<dbReference type="OrthoDB" id="5897001at2"/>
<evidence type="ECO:0000256" key="2">
    <source>
        <dbReference type="ARBA" id="ARBA00008520"/>
    </source>
</evidence>
<dbReference type="KEGG" id="mard:IBG28_03895"/>
<dbReference type="Gene3D" id="3.40.190.10">
    <property type="entry name" value="Periplasmic binding protein-like II"/>
    <property type="match status" value="2"/>
</dbReference>
<accession>A0A7H1J8I4</accession>
<keyword evidence="3" id="KW-0732">Signal</keyword>
<dbReference type="PANTHER" id="PTHR43649:SF12">
    <property type="entry name" value="DIACETYLCHITOBIOSE BINDING PROTEIN DASA"/>
    <property type="match status" value="1"/>
</dbReference>
<evidence type="ECO:0000313" key="5">
    <source>
        <dbReference type="Proteomes" id="UP000516370"/>
    </source>
</evidence>
<feature type="signal peptide" evidence="3">
    <location>
        <begin position="1"/>
        <end position="23"/>
    </location>
</feature>
<evidence type="ECO:0000256" key="3">
    <source>
        <dbReference type="SAM" id="SignalP"/>
    </source>
</evidence>
<proteinExistence type="inferred from homology"/>
<protein>
    <submittedName>
        <fullName evidence="4">Extracellular solute-binding protein</fullName>
    </submittedName>
</protein>
<comment type="subcellular location">
    <subcellularLocation>
        <location evidence="1">Periplasm</location>
    </subcellularLocation>
</comment>
<name>A0A7H1J8I4_9GAMM</name>
<dbReference type="Proteomes" id="UP000516370">
    <property type="component" value="Chromosome"/>
</dbReference>
<reference evidence="4 5" key="1">
    <citation type="submission" date="2020-09" db="EMBL/GenBank/DDBJ databases">
        <title>Complete genome sequence of an Arctic sea ice bacterium Marinomonas arctica BSI20414.</title>
        <authorList>
            <person name="Liao L."/>
            <person name="Chen B."/>
        </authorList>
    </citation>
    <scope>NUCLEOTIDE SEQUENCE [LARGE SCALE GENOMIC DNA]</scope>
    <source>
        <strain evidence="4 5">BSI20414</strain>
    </source>
</reference>
<organism evidence="4 5">
    <name type="scientific">Marinomonas arctica</name>
    <dbReference type="NCBI Taxonomy" id="383750"/>
    <lineage>
        <taxon>Bacteria</taxon>
        <taxon>Pseudomonadati</taxon>
        <taxon>Pseudomonadota</taxon>
        <taxon>Gammaproteobacteria</taxon>
        <taxon>Oceanospirillales</taxon>
        <taxon>Oceanospirillaceae</taxon>
        <taxon>Marinomonas</taxon>
    </lineage>
</organism>
<sequence>MKNRANKLIISTFVVLGASISNATELSILVDNSPDTVALTQALTSAYSKLNPDITFEIELRPGGGEGDNIVKTRLATGEMADVFLYNSGSLLQALRPSRTLEPINDLANFSNILSSFTSTVSDDKGNVYAVPIQTAMGGGIFYNKRVYEELGLKVPKTWQEFMENCAIIAEKSKSAPIAQTYRDTWTSQLLVLSDFFNVQAEKPNFATDYTNNKANFATTPAALRGFEKLQQVSEAGYFNDYYGAATYNDGLNMVATGKAAHYPMLTFAIPSIKLNTPDYIEDVGFFAQPGDDADKNGLTVWMPAGYYIPKESDQKEEAKAFLNYIATVDACDAITKAIGANGPYLIKGCTLPDNVYPAVKDMLPYFQEEGRTAPALEFLSPIKGPMLEQLTVEVGSGIRNAQSAAELYDQDVAKQARQLNLPNW</sequence>
<gene>
    <name evidence="4" type="ORF">IBG28_03895</name>
</gene>
<evidence type="ECO:0000313" key="4">
    <source>
        <dbReference type="EMBL" id="QNT06800.1"/>
    </source>
</evidence>
<dbReference type="SUPFAM" id="SSF53850">
    <property type="entry name" value="Periplasmic binding protein-like II"/>
    <property type="match status" value="1"/>
</dbReference>
<comment type="similarity">
    <text evidence="2">Belongs to the bacterial solute-binding protein 1 family.</text>
</comment>
<evidence type="ECO:0000256" key="1">
    <source>
        <dbReference type="ARBA" id="ARBA00004418"/>
    </source>
</evidence>
<dbReference type="AlphaFoldDB" id="A0A7H1J8I4"/>
<dbReference type="GO" id="GO:0042597">
    <property type="term" value="C:periplasmic space"/>
    <property type="evidence" value="ECO:0007669"/>
    <property type="project" value="UniProtKB-SubCell"/>
</dbReference>
<dbReference type="InterPro" id="IPR006059">
    <property type="entry name" value="SBP"/>
</dbReference>
<dbReference type="InterPro" id="IPR050490">
    <property type="entry name" value="Bact_solute-bd_prot1"/>
</dbReference>
<feature type="chain" id="PRO_5028899860" evidence="3">
    <location>
        <begin position="24"/>
        <end position="425"/>
    </location>
</feature>
<keyword evidence="5" id="KW-1185">Reference proteome</keyword>